<comment type="caution">
    <text evidence="1">The sequence shown here is derived from an EMBL/GenBank/DDBJ whole genome shotgun (WGS) entry which is preliminary data.</text>
</comment>
<protein>
    <submittedName>
        <fullName evidence="1">Uncharacterized protein</fullName>
    </submittedName>
</protein>
<evidence type="ECO:0000313" key="2">
    <source>
        <dbReference type="Proteomes" id="UP000232164"/>
    </source>
</evidence>
<proteinExistence type="predicted"/>
<reference evidence="1 2" key="1">
    <citation type="submission" date="2017-11" db="EMBL/GenBank/DDBJ databases">
        <authorList>
            <person name="Han C.G."/>
        </authorList>
    </citation>
    <scope>NUCLEOTIDE SEQUENCE [LARGE SCALE GENOMIC DNA]</scope>
    <source>
        <strain evidence="1 2">HCNT1</strain>
    </source>
</reference>
<dbReference type="Proteomes" id="UP000232164">
    <property type="component" value="Unassembled WGS sequence"/>
</dbReference>
<sequence length="90" mass="10003">MGRQKVELSRAAKAENADLRLLNKDDCPTAFVAAISDIGEMLVSAIATSHHFVKSVVIRSKNTNAVKLLCDEQMCRLWLTGFKSLKIDRI</sequence>
<dbReference type="AlphaFoldDB" id="A0A2N0D5C2"/>
<name>A0A2N0D5C2_RHISU</name>
<reference evidence="1 2" key="2">
    <citation type="submission" date="2017-12" db="EMBL/GenBank/DDBJ databases">
        <title>Genome sequence of Rhizobium sullae HCNT1 isolated from Sulla coronaria nodules and featuring peculiar denitrification phenotypes.</title>
        <authorList>
            <person name="De Diego-Diaz B."/>
            <person name="Treu L."/>
            <person name="Campanaro S."/>
            <person name="Da Silva Duarte V."/>
            <person name="Basaglia M."/>
            <person name="Favaro L."/>
            <person name="Casella S."/>
            <person name="Squartini A."/>
        </authorList>
    </citation>
    <scope>NUCLEOTIDE SEQUENCE [LARGE SCALE GENOMIC DNA]</scope>
    <source>
        <strain evidence="1 2">HCNT1</strain>
    </source>
</reference>
<gene>
    <name evidence="1" type="ORF">CWR43_24125</name>
</gene>
<evidence type="ECO:0000313" key="1">
    <source>
        <dbReference type="EMBL" id="PKA41301.1"/>
    </source>
</evidence>
<organism evidence="1 2">
    <name type="scientific">Rhizobium sullae</name>
    <name type="common">Rhizobium hedysari</name>
    <dbReference type="NCBI Taxonomy" id="50338"/>
    <lineage>
        <taxon>Bacteria</taxon>
        <taxon>Pseudomonadati</taxon>
        <taxon>Pseudomonadota</taxon>
        <taxon>Alphaproteobacteria</taxon>
        <taxon>Hyphomicrobiales</taxon>
        <taxon>Rhizobiaceae</taxon>
        <taxon>Rhizobium/Agrobacterium group</taxon>
        <taxon>Rhizobium</taxon>
    </lineage>
</organism>
<accession>A0A2N0D5C2</accession>
<dbReference type="EMBL" id="PIQN01000019">
    <property type="protein sequence ID" value="PKA41301.1"/>
    <property type="molecule type" value="Genomic_DNA"/>
</dbReference>